<keyword evidence="3" id="KW-1185">Reference proteome</keyword>
<evidence type="ECO:0000313" key="2">
    <source>
        <dbReference type="EMBL" id="MBC3794498.1"/>
    </source>
</evidence>
<dbReference type="EMBL" id="VFIA01000047">
    <property type="protein sequence ID" value="MBC3794498.1"/>
    <property type="molecule type" value="Genomic_DNA"/>
</dbReference>
<comment type="caution">
    <text evidence="2">The sequence shown here is derived from an EMBL/GenBank/DDBJ whole genome shotgun (WGS) entry which is preliminary data.</text>
</comment>
<protein>
    <recommendedName>
        <fullName evidence="4">Secretion system C-terminal sorting domain-containing protein</fullName>
    </recommendedName>
</protein>
<feature type="signal peptide" evidence="1">
    <location>
        <begin position="1"/>
        <end position="19"/>
    </location>
</feature>
<accession>A0ABR6WDC2</accession>
<feature type="chain" id="PRO_5046735884" description="Secretion system C-terminal sorting domain-containing protein" evidence="1">
    <location>
        <begin position="20"/>
        <end position="274"/>
    </location>
</feature>
<keyword evidence="1" id="KW-0732">Signal</keyword>
<name>A0ABR6WDC2_9BACT</name>
<dbReference type="RefSeq" id="WP_186741087.1">
    <property type="nucleotide sequence ID" value="NZ_VFIA01000047.1"/>
</dbReference>
<evidence type="ECO:0000256" key="1">
    <source>
        <dbReference type="SAM" id="SignalP"/>
    </source>
</evidence>
<organism evidence="2 3">
    <name type="scientific">Spirosoma utsteinense</name>
    <dbReference type="NCBI Taxonomy" id="2585773"/>
    <lineage>
        <taxon>Bacteria</taxon>
        <taxon>Pseudomonadati</taxon>
        <taxon>Bacteroidota</taxon>
        <taxon>Cytophagia</taxon>
        <taxon>Cytophagales</taxon>
        <taxon>Cytophagaceae</taxon>
        <taxon>Spirosoma</taxon>
    </lineage>
</organism>
<proteinExistence type="predicted"/>
<sequence length="274" mass="29952">MKKTGVTLIIALCSLAAQAQVKFKVTRGNELNSYVMSIIPEKTLQANKAMIGTMQVTVKAPSSAGFILSDLRTSIETVEWDKGTIVRNPDGASDHDYISIALKSMGTRDISFEAGKEVKLFTFRNAASTSDVNIQLIDNNKDPLVKFSRNKYNVGNHISVFGYGGINAYTGNSMAVSSQEYTSHLRVTKVFPNPTTDKAIVSWQNLLQTNRQEIVLVVTNAATGRDLSMQAVTNEIGEQSRELSFGDQLPGVYFIDLQVDGIRSGKAIKLLVAH</sequence>
<dbReference type="Proteomes" id="UP000700732">
    <property type="component" value="Unassembled WGS sequence"/>
</dbReference>
<evidence type="ECO:0000313" key="3">
    <source>
        <dbReference type="Proteomes" id="UP000700732"/>
    </source>
</evidence>
<gene>
    <name evidence="2" type="ORF">FH603_5027</name>
</gene>
<evidence type="ECO:0008006" key="4">
    <source>
        <dbReference type="Google" id="ProtNLM"/>
    </source>
</evidence>
<reference evidence="2 3" key="1">
    <citation type="submission" date="2019-06" db="EMBL/GenBank/DDBJ databases">
        <title>Spirosoma utsteinense sp. nov. isolated from Antarctic ice-free soils.</title>
        <authorList>
            <person name="Tahon G."/>
        </authorList>
    </citation>
    <scope>NUCLEOTIDE SEQUENCE [LARGE SCALE GENOMIC DNA]</scope>
    <source>
        <strain evidence="2 3">LMG 31447</strain>
    </source>
</reference>